<evidence type="ECO:0000256" key="1">
    <source>
        <dbReference type="ARBA" id="ARBA00004651"/>
    </source>
</evidence>
<dbReference type="InterPro" id="IPR000537">
    <property type="entry name" value="UbiA_prenyltransferase"/>
</dbReference>
<name>A0ABU2GAB6_9EURY</name>
<evidence type="ECO:0000256" key="2">
    <source>
        <dbReference type="ARBA" id="ARBA00022692"/>
    </source>
</evidence>
<evidence type="ECO:0000256" key="5">
    <source>
        <dbReference type="SAM" id="Phobius"/>
    </source>
</evidence>
<feature type="transmembrane region" description="Helical" evidence="5">
    <location>
        <begin position="100"/>
        <end position="120"/>
    </location>
</feature>
<gene>
    <name evidence="6" type="ORF">NDI76_03200</name>
</gene>
<sequence length="308" mass="32433">MSNESYPASAPADGAGRLHRTVSEHYGRLRDVLVYSSLYLVVIAMVEVLTVMMALSLPLSPAPLVVGLVTFAVYVGDRVADADTDELSNPEQSAFMRRHAKTLSTLSAAAYGLALAISIVGGPLALAITLLPGAFWVLYASDWLPSAGAHFKRLKDVLVVNSAVVAGAWAIAVLFLPLAFADAAFTPTAAVVLTYFFVDTFVNTEIPNVGDREADAAIGVSTLPVVFGVDRTRRILYGIDAFLVAFVSWAFLDGLLSAALTAGILVGLAYAFVLASFVGRSENYGRLSIAGEAKHLVVIAVVLGIAVV</sequence>
<dbReference type="CDD" id="cd13967">
    <property type="entry name" value="PT_UbiA_5"/>
    <property type="match status" value="1"/>
</dbReference>
<dbReference type="Proteomes" id="UP001257060">
    <property type="component" value="Unassembled WGS sequence"/>
</dbReference>
<feature type="transmembrane region" description="Helical" evidence="5">
    <location>
        <begin position="61"/>
        <end position="80"/>
    </location>
</feature>
<evidence type="ECO:0000313" key="7">
    <source>
        <dbReference type="Proteomes" id="UP001257060"/>
    </source>
</evidence>
<evidence type="ECO:0000256" key="3">
    <source>
        <dbReference type="ARBA" id="ARBA00022989"/>
    </source>
</evidence>
<keyword evidence="7" id="KW-1185">Reference proteome</keyword>
<evidence type="ECO:0000313" key="6">
    <source>
        <dbReference type="EMBL" id="MDS0297746.1"/>
    </source>
</evidence>
<keyword evidence="2 5" id="KW-0812">Transmembrane</keyword>
<comment type="caution">
    <text evidence="6">The sequence shown here is derived from an EMBL/GenBank/DDBJ whole genome shotgun (WGS) entry which is preliminary data.</text>
</comment>
<dbReference type="Pfam" id="PF01040">
    <property type="entry name" value="UbiA"/>
    <property type="match status" value="1"/>
</dbReference>
<keyword evidence="3 5" id="KW-1133">Transmembrane helix</keyword>
<reference evidence="6 7" key="1">
    <citation type="submission" date="2022-06" db="EMBL/GenBank/DDBJ databases">
        <title>Halogeometricum sp. a new haloarchaeum isolate from saline soil.</title>
        <authorList>
            <person name="Strakova D."/>
            <person name="Galisteo C."/>
            <person name="Sanchez-Porro C."/>
            <person name="Ventosa A."/>
        </authorList>
    </citation>
    <scope>NUCLEOTIDE SEQUENCE [LARGE SCALE GENOMIC DNA]</scope>
    <source>
        <strain evidence="6 7">S1BR25-6</strain>
    </source>
</reference>
<comment type="subcellular location">
    <subcellularLocation>
        <location evidence="1">Cell membrane</location>
        <topology evidence="1">Multi-pass membrane protein</topology>
    </subcellularLocation>
</comment>
<accession>A0ABU2GAB6</accession>
<protein>
    <submittedName>
        <fullName evidence="6">UbiA family prenyltransferase</fullName>
    </submittedName>
</protein>
<feature type="transmembrane region" description="Helical" evidence="5">
    <location>
        <begin position="258"/>
        <end position="278"/>
    </location>
</feature>
<evidence type="ECO:0000256" key="4">
    <source>
        <dbReference type="ARBA" id="ARBA00023136"/>
    </source>
</evidence>
<proteinExistence type="predicted"/>
<feature type="transmembrane region" description="Helical" evidence="5">
    <location>
        <begin position="157"/>
        <end position="178"/>
    </location>
</feature>
<organism evidence="6 7">
    <name type="scientific">Halogeometricum salsisoli</name>
    <dbReference type="NCBI Taxonomy" id="2950536"/>
    <lineage>
        <taxon>Archaea</taxon>
        <taxon>Methanobacteriati</taxon>
        <taxon>Methanobacteriota</taxon>
        <taxon>Stenosarchaea group</taxon>
        <taxon>Halobacteria</taxon>
        <taxon>Halobacteriales</taxon>
        <taxon>Haloferacaceae</taxon>
        <taxon>Halogeometricum</taxon>
    </lineage>
</organism>
<dbReference type="RefSeq" id="WP_310922575.1">
    <property type="nucleotide sequence ID" value="NZ_JAMQOP010000001.1"/>
</dbReference>
<dbReference type="EMBL" id="JAMQOP010000001">
    <property type="protein sequence ID" value="MDS0297746.1"/>
    <property type="molecule type" value="Genomic_DNA"/>
</dbReference>
<feature type="transmembrane region" description="Helical" evidence="5">
    <location>
        <begin position="235"/>
        <end position="252"/>
    </location>
</feature>
<keyword evidence="4 5" id="KW-0472">Membrane</keyword>
<feature type="transmembrane region" description="Helical" evidence="5">
    <location>
        <begin position="32"/>
        <end position="55"/>
    </location>
</feature>